<evidence type="ECO:0000313" key="1">
    <source>
        <dbReference type="EMBL" id="TBU63357.1"/>
    </source>
</evidence>
<organism evidence="1 2">
    <name type="scientific">Dichomitus squalens</name>
    <dbReference type="NCBI Taxonomy" id="114155"/>
    <lineage>
        <taxon>Eukaryota</taxon>
        <taxon>Fungi</taxon>
        <taxon>Dikarya</taxon>
        <taxon>Basidiomycota</taxon>
        <taxon>Agaricomycotina</taxon>
        <taxon>Agaricomycetes</taxon>
        <taxon>Polyporales</taxon>
        <taxon>Polyporaceae</taxon>
        <taxon>Dichomitus</taxon>
    </lineage>
</organism>
<accession>A0A4Q9NP44</accession>
<dbReference type="AlphaFoldDB" id="A0A4Q9NP44"/>
<protein>
    <submittedName>
        <fullName evidence="1">Uncharacterized protein</fullName>
    </submittedName>
</protein>
<name>A0A4Q9NP44_9APHY</name>
<proteinExistence type="predicted"/>
<reference evidence="1 2" key="1">
    <citation type="submission" date="2019-01" db="EMBL/GenBank/DDBJ databases">
        <title>Draft genome sequences of three monokaryotic isolates of the white-rot basidiomycete fungus Dichomitus squalens.</title>
        <authorList>
            <consortium name="DOE Joint Genome Institute"/>
            <person name="Lopez S.C."/>
            <person name="Andreopoulos B."/>
            <person name="Pangilinan J."/>
            <person name="Lipzen A."/>
            <person name="Riley R."/>
            <person name="Ahrendt S."/>
            <person name="Ng V."/>
            <person name="Barry K."/>
            <person name="Daum C."/>
            <person name="Grigoriev I.V."/>
            <person name="Hilden K.S."/>
            <person name="Makela M.R."/>
            <person name="de Vries R.P."/>
        </authorList>
    </citation>
    <scope>NUCLEOTIDE SEQUENCE [LARGE SCALE GENOMIC DNA]</scope>
    <source>
        <strain evidence="1 2">CBS 464.89</strain>
    </source>
</reference>
<dbReference type="EMBL" id="ML145090">
    <property type="protein sequence ID" value="TBU63357.1"/>
    <property type="molecule type" value="Genomic_DNA"/>
</dbReference>
<evidence type="ECO:0000313" key="2">
    <source>
        <dbReference type="Proteomes" id="UP000292082"/>
    </source>
</evidence>
<gene>
    <name evidence="1" type="ORF">BD310DRAFT_917290</name>
</gene>
<dbReference type="Proteomes" id="UP000292082">
    <property type="component" value="Unassembled WGS sequence"/>
</dbReference>
<keyword evidence="2" id="KW-1185">Reference proteome</keyword>
<sequence length="139" mass="14955">MLMAAAPQPSGKPSTPPPAYSDYSGYEYQQHLSATQAQTSNPASSAQSPVGVAVPLPFPAHTGYGPTPIPQQTQLLPYYDLRSPYAVAEANRRARWRFIEAALWALVVLSAVSFVMGWEVEQALAGGGLHRRSGVWASQ</sequence>